<dbReference type="Pfam" id="PF00486">
    <property type="entry name" value="Trans_reg_C"/>
    <property type="match status" value="1"/>
</dbReference>
<protein>
    <submittedName>
        <fullName evidence="6">DNA-binding response regulator</fullName>
    </submittedName>
</protein>
<dbReference type="GO" id="GO:0000156">
    <property type="term" value="F:phosphorelay response regulator activity"/>
    <property type="evidence" value="ECO:0007669"/>
    <property type="project" value="TreeGrafter"/>
</dbReference>
<evidence type="ECO:0000313" key="7">
    <source>
        <dbReference type="Proteomes" id="UP000266118"/>
    </source>
</evidence>
<dbReference type="SMART" id="SM00862">
    <property type="entry name" value="Trans_reg_C"/>
    <property type="match status" value="1"/>
</dbReference>
<dbReference type="GO" id="GO:0005829">
    <property type="term" value="C:cytosol"/>
    <property type="evidence" value="ECO:0007669"/>
    <property type="project" value="TreeGrafter"/>
</dbReference>
<dbReference type="PROSITE" id="PS50110">
    <property type="entry name" value="RESPONSE_REGULATORY"/>
    <property type="match status" value="1"/>
</dbReference>
<keyword evidence="2" id="KW-0597">Phosphoprotein</keyword>
<reference evidence="6 7" key="1">
    <citation type="submission" date="2018-09" db="EMBL/GenBank/DDBJ databases">
        <title>Arachidicoccus sp. nov., a bacterium isolated from soil.</title>
        <authorList>
            <person name="Weon H.-Y."/>
            <person name="Kwon S.-W."/>
            <person name="Lee S.A."/>
        </authorList>
    </citation>
    <scope>NUCLEOTIDE SEQUENCE [LARGE SCALE GENOMIC DNA]</scope>
    <source>
        <strain evidence="6 7">KIS59-12</strain>
    </source>
</reference>
<evidence type="ECO:0000256" key="1">
    <source>
        <dbReference type="ARBA" id="ARBA00023125"/>
    </source>
</evidence>
<sequence>MNKPEILIIDDEPQIRKLLEITLESNDYKVRQAETAKEGIIMAANYSPDLILLDIELPDKNGQDVLKELRAWYNKAIIILSVINNETDIVQALDNGASDYLAKPFRTAELLARIRSAISRNQPANDSHIFTCIDLEVNLSTRIVKKSGELIKLTSTEFNLLALFIKNEERVLTHKFILREIWGIGAQTETQYLRVFIGTLRKKIEQNPNHPQHIITESGVGYRFN</sequence>
<dbReference type="RefSeq" id="WP_119985974.1">
    <property type="nucleotide sequence ID" value="NZ_CP032489.1"/>
</dbReference>
<dbReference type="InterPro" id="IPR001789">
    <property type="entry name" value="Sig_transdc_resp-reg_receiver"/>
</dbReference>
<dbReference type="InterPro" id="IPR001867">
    <property type="entry name" value="OmpR/PhoB-type_DNA-bd"/>
</dbReference>
<dbReference type="OrthoDB" id="9790442at2"/>
<feature type="domain" description="OmpR/PhoB-type" evidence="5">
    <location>
        <begin position="127"/>
        <end position="225"/>
    </location>
</feature>
<dbReference type="CDD" id="cd00383">
    <property type="entry name" value="trans_reg_C"/>
    <property type="match status" value="1"/>
</dbReference>
<dbReference type="PANTHER" id="PTHR48111">
    <property type="entry name" value="REGULATOR OF RPOS"/>
    <property type="match status" value="1"/>
</dbReference>
<evidence type="ECO:0000256" key="2">
    <source>
        <dbReference type="PROSITE-ProRule" id="PRU00169"/>
    </source>
</evidence>
<dbReference type="EMBL" id="CP032489">
    <property type="protein sequence ID" value="AYD47159.1"/>
    <property type="molecule type" value="Genomic_DNA"/>
</dbReference>
<evidence type="ECO:0000313" key="6">
    <source>
        <dbReference type="EMBL" id="AYD47159.1"/>
    </source>
</evidence>
<dbReference type="GO" id="GO:0006355">
    <property type="term" value="P:regulation of DNA-templated transcription"/>
    <property type="evidence" value="ECO:0007669"/>
    <property type="project" value="InterPro"/>
</dbReference>
<dbReference type="PROSITE" id="PS51755">
    <property type="entry name" value="OMPR_PHOB"/>
    <property type="match status" value="1"/>
</dbReference>
<accession>A0A386HNE7</accession>
<dbReference type="InterPro" id="IPR036388">
    <property type="entry name" value="WH-like_DNA-bd_sf"/>
</dbReference>
<proteinExistence type="predicted"/>
<evidence type="ECO:0000259" key="5">
    <source>
        <dbReference type="PROSITE" id="PS51755"/>
    </source>
</evidence>
<dbReference type="Pfam" id="PF00072">
    <property type="entry name" value="Response_reg"/>
    <property type="match status" value="1"/>
</dbReference>
<dbReference type="Gene3D" id="3.40.50.2300">
    <property type="match status" value="1"/>
</dbReference>
<dbReference type="SUPFAM" id="SSF52172">
    <property type="entry name" value="CheY-like"/>
    <property type="match status" value="1"/>
</dbReference>
<gene>
    <name evidence="6" type="ORF">D6B99_05745</name>
</gene>
<evidence type="ECO:0000259" key="4">
    <source>
        <dbReference type="PROSITE" id="PS50110"/>
    </source>
</evidence>
<dbReference type="Proteomes" id="UP000266118">
    <property type="component" value="Chromosome"/>
</dbReference>
<evidence type="ECO:0000256" key="3">
    <source>
        <dbReference type="PROSITE-ProRule" id="PRU01091"/>
    </source>
</evidence>
<dbReference type="GO" id="GO:0000976">
    <property type="term" value="F:transcription cis-regulatory region binding"/>
    <property type="evidence" value="ECO:0007669"/>
    <property type="project" value="TreeGrafter"/>
</dbReference>
<dbReference type="InterPro" id="IPR039420">
    <property type="entry name" value="WalR-like"/>
</dbReference>
<keyword evidence="7" id="KW-1185">Reference proteome</keyword>
<dbReference type="GO" id="GO:0032993">
    <property type="term" value="C:protein-DNA complex"/>
    <property type="evidence" value="ECO:0007669"/>
    <property type="project" value="TreeGrafter"/>
</dbReference>
<feature type="domain" description="Response regulatory" evidence="4">
    <location>
        <begin position="5"/>
        <end position="118"/>
    </location>
</feature>
<dbReference type="KEGG" id="ark:D6B99_05745"/>
<keyword evidence="1 3" id="KW-0238">DNA-binding</keyword>
<dbReference type="SMART" id="SM00448">
    <property type="entry name" value="REC"/>
    <property type="match status" value="1"/>
</dbReference>
<dbReference type="PANTHER" id="PTHR48111:SF50">
    <property type="entry name" value="KDP OPERON TRANSCRIPTIONAL REGULATORY PROTEIN KDPE"/>
    <property type="match status" value="1"/>
</dbReference>
<feature type="DNA-binding region" description="OmpR/PhoB-type" evidence="3">
    <location>
        <begin position="127"/>
        <end position="225"/>
    </location>
</feature>
<dbReference type="InterPro" id="IPR011006">
    <property type="entry name" value="CheY-like_superfamily"/>
</dbReference>
<name>A0A386HNE7_9BACT</name>
<organism evidence="6 7">
    <name type="scientific">Arachidicoccus soli</name>
    <dbReference type="NCBI Taxonomy" id="2341117"/>
    <lineage>
        <taxon>Bacteria</taxon>
        <taxon>Pseudomonadati</taxon>
        <taxon>Bacteroidota</taxon>
        <taxon>Chitinophagia</taxon>
        <taxon>Chitinophagales</taxon>
        <taxon>Chitinophagaceae</taxon>
        <taxon>Arachidicoccus</taxon>
    </lineage>
</organism>
<feature type="modified residue" description="4-aspartylphosphate" evidence="2">
    <location>
        <position position="54"/>
    </location>
</feature>
<dbReference type="Gene3D" id="1.10.10.10">
    <property type="entry name" value="Winged helix-like DNA-binding domain superfamily/Winged helix DNA-binding domain"/>
    <property type="match status" value="1"/>
</dbReference>
<dbReference type="AlphaFoldDB" id="A0A386HNE7"/>